<dbReference type="Gene3D" id="3.90.550.10">
    <property type="entry name" value="Spore Coat Polysaccharide Biosynthesis Protein SpsA, Chain A"/>
    <property type="match status" value="1"/>
</dbReference>
<dbReference type="InterPro" id="IPR023981">
    <property type="entry name" value="MftF"/>
</dbReference>
<evidence type="ECO:0000259" key="1">
    <source>
        <dbReference type="Pfam" id="PF00535"/>
    </source>
</evidence>
<gene>
    <name evidence="2" type="ORF">AMOR_45700</name>
</gene>
<dbReference type="InterPro" id="IPR029044">
    <property type="entry name" value="Nucleotide-diphossugar_trans"/>
</dbReference>
<sequence>MRYRLASGVARVEVRGGPALLSRAPLRLVKVSAAFAERFDAGELVARTPTEARALDALFERGLLARVPDDALPADRLPTVSVVIPVKDRAEELRRCLESLRRVRYPRARLEIVVVDDGSRDATPAVARALGATVISSGGRGRGPAAARNRGAAVASGALLAFIDSDCTASEGWLAELTGRFEDPEVVAVGGRVAGMHASSALDRYEAEMSSLSLGPRDRSGQGGTDTFYLPSCNLLVRRRAFAASGGFREELHVGEDVDLTWRLRDRGGRVLYTPHGRIFHEHRNRLGAFLRRRFQYGTSEGLLQVLHPERRKQMVMPWPLAAATALVAAAWLARAAWPAVAGAALILLDVARLWATLRREGARVPPEWVIGARLRAWGSLAYHVAFHLTRYYAPVLIVAGVAWPRLGALAATLAVLCAAVDRTVRRPALRFPEFLGLYLAEHLAYGAGVFCGCVRLGSFGSYRPVLSVKQ</sequence>
<dbReference type="RefSeq" id="WP_248354528.1">
    <property type="nucleotide sequence ID" value="NZ_AP025591.1"/>
</dbReference>
<dbReference type="NCBIfam" id="TIGR03965">
    <property type="entry name" value="mycofact_glyco"/>
    <property type="match status" value="1"/>
</dbReference>
<dbReference type="InterPro" id="IPR001173">
    <property type="entry name" value="Glyco_trans_2-like"/>
</dbReference>
<evidence type="ECO:0000313" key="2">
    <source>
        <dbReference type="EMBL" id="BDG05574.1"/>
    </source>
</evidence>
<dbReference type="Proteomes" id="UP001162891">
    <property type="component" value="Chromosome"/>
</dbReference>
<protein>
    <submittedName>
        <fullName evidence="2">Glycosyltransferase</fullName>
    </submittedName>
</protein>
<proteinExistence type="predicted"/>
<dbReference type="Pfam" id="PF00535">
    <property type="entry name" value="Glycos_transf_2"/>
    <property type="match status" value="1"/>
</dbReference>
<dbReference type="PANTHER" id="PTHR43646">
    <property type="entry name" value="GLYCOSYLTRANSFERASE"/>
    <property type="match status" value="1"/>
</dbReference>
<dbReference type="PANTHER" id="PTHR43646:SF6">
    <property type="entry name" value="PRE-MYCOFACTOCIN GLYCOSYLTRANSFERASE"/>
    <property type="match status" value="1"/>
</dbReference>
<reference evidence="3" key="1">
    <citation type="journal article" date="2022" name="Int. J. Syst. Evol. Microbiol.">
        <title>Anaeromyxobacter oryzae sp. nov., Anaeromyxobacter diazotrophicus sp. nov. and Anaeromyxobacter paludicola sp. nov., isolated from paddy soils.</title>
        <authorList>
            <person name="Itoh H."/>
            <person name="Xu Z."/>
            <person name="Mise K."/>
            <person name="Masuda Y."/>
            <person name="Ushijima N."/>
            <person name="Hayakawa C."/>
            <person name="Shiratori Y."/>
            <person name="Senoo K."/>
        </authorList>
    </citation>
    <scope>NUCLEOTIDE SEQUENCE [LARGE SCALE GENOMIC DNA]</scope>
    <source>
        <strain evidence="3">Red232</strain>
    </source>
</reference>
<name>A0ABM7X1F5_9BACT</name>
<dbReference type="EMBL" id="AP025591">
    <property type="protein sequence ID" value="BDG05574.1"/>
    <property type="molecule type" value="Genomic_DNA"/>
</dbReference>
<organism evidence="2 3">
    <name type="scientific">Anaeromyxobacter oryzae</name>
    <dbReference type="NCBI Taxonomy" id="2918170"/>
    <lineage>
        <taxon>Bacteria</taxon>
        <taxon>Pseudomonadati</taxon>
        <taxon>Myxococcota</taxon>
        <taxon>Myxococcia</taxon>
        <taxon>Myxococcales</taxon>
        <taxon>Cystobacterineae</taxon>
        <taxon>Anaeromyxobacteraceae</taxon>
        <taxon>Anaeromyxobacter</taxon>
    </lineage>
</organism>
<dbReference type="SUPFAM" id="SSF53448">
    <property type="entry name" value="Nucleotide-diphospho-sugar transferases"/>
    <property type="match status" value="1"/>
</dbReference>
<evidence type="ECO:0000313" key="3">
    <source>
        <dbReference type="Proteomes" id="UP001162891"/>
    </source>
</evidence>
<accession>A0ABM7X1F5</accession>
<feature type="domain" description="Glycosyltransferase 2-like" evidence="1">
    <location>
        <begin position="81"/>
        <end position="242"/>
    </location>
</feature>
<keyword evidence="3" id="KW-1185">Reference proteome</keyword>